<proteinExistence type="inferred from homology"/>
<dbReference type="Pfam" id="PF25079">
    <property type="entry name" value="COB_C"/>
    <property type="match status" value="1"/>
</dbReference>
<feature type="signal peptide" evidence="7">
    <location>
        <begin position="1"/>
        <end position="29"/>
    </location>
</feature>
<keyword evidence="5" id="KW-0472">Membrane</keyword>
<dbReference type="GO" id="GO:0005886">
    <property type="term" value="C:plasma membrane"/>
    <property type="evidence" value="ECO:0007669"/>
    <property type="project" value="UniProtKB-SubCell"/>
</dbReference>
<keyword evidence="3" id="KW-1003">Cell membrane</keyword>
<dbReference type="GO" id="GO:0010215">
    <property type="term" value="P:cellulose microfibril organization"/>
    <property type="evidence" value="ECO:0007669"/>
    <property type="project" value="InterPro"/>
</dbReference>
<comment type="similarity">
    <text evidence="2">Belongs to the COBRA family.</text>
</comment>
<dbReference type="AlphaFoldDB" id="A0A8T0I2A5"/>
<sequence>MGGFSRSCRGAVVLFAVLVISTVFVAVSGQGAVVPAPVAPPPLALVTPPVQAPVALAPVALPPVAPLAPILAPAPAPAYIFPSCDGVEVVYTLIATAEIFPNASTPAKQPYSFEGSVTLTNKGYSTLDMWGVGMTFQHNEIMVSADGLSLEDGRAFPVNVSDGAVLSPSPPQALRNSIETAGDATKISKVFNIIGTEFGEPLRPMPVTLNITSKGYNCTKPKFYGNTTMHTCCVEPSQNITLTSDDIFLPPIPGDITITYDVLQAYTSNYRAMVTISNDSPVGRLDNWNLQWTWQESEFIYTMQGARPKVADTQVCVGGLAGKYYTGGMDVNNAMSCSVSPVISDLPLEKTNDTTIGNIKYCCRNGTIMPAVIDPSKSKSAFTMNVYKLPPNVDDALHLVPPAGFKIGNGGDATSLYTCGAPRLIAPSLFPDPYLDYSTNSMKTWQVSCNVTEGPRKPPPKCCVSFSSYHNDSIVPCPTCACGCKANPQPTCSANTSAMLLPYSALTLAPENRTAQLLAWASILHKPVPNPLPCPDNCGVSINWHIVSDYSNGWSARMSLFGWDNVTHPEWFAVVEMPKALPGFEKAYTFNATKIPPTNTSFVVQGLTGYNNYLLGSNLVKTGVSVLQSVISFTKKLTPGIQVKGRDGFPTKVWFNGEECAMPDSFPTSGALRMASPTVLGVFVLLVCTLFLDPFELL</sequence>
<dbReference type="InterPro" id="IPR006918">
    <property type="entry name" value="COBRA_pln"/>
</dbReference>
<evidence type="ECO:0000313" key="9">
    <source>
        <dbReference type="EMBL" id="KAG0577580.1"/>
    </source>
</evidence>
<comment type="caution">
    <text evidence="9">The sequence shown here is derived from an EMBL/GenBank/DDBJ whole genome shotgun (WGS) entry which is preliminary data.</text>
</comment>
<comment type="subcellular location">
    <subcellularLocation>
        <location evidence="1">Cell membrane</location>
    </subcellularLocation>
</comment>
<evidence type="ECO:0000256" key="6">
    <source>
        <dbReference type="ARBA" id="ARBA00023180"/>
    </source>
</evidence>
<gene>
    <name evidence="9" type="ORF">KC19_5G166100</name>
</gene>
<evidence type="ECO:0000256" key="7">
    <source>
        <dbReference type="SAM" id="SignalP"/>
    </source>
</evidence>
<feature type="domain" description="COBRA C-terminal" evidence="8">
    <location>
        <begin position="461"/>
        <end position="667"/>
    </location>
</feature>
<dbReference type="EMBL" id="CM026425">
    <property type="protein sequence ID" value="KAG0577580.1"/>
    <property type="molecule type" value="Genomic_DNA"/>
</dbReference>
<dbReference type="InterPro" id="IPR056900">
    <property type="entry name" value="COB_C"/>
</dbReference>
<dbReference type="PANTHER" id="PTHR31052">
    <property type="entry name" value="COBRA-LIKE PROTEIN 7"/>
    <property type="match status" value="1"/>
</dbReference>
<evidence type="ECO:0000256" key="3">
    <source>
        <dbReference type="ARBA" id="ARBA00022475"/>
    </source>
</evidence>
<keyword evidence="4 7" id="KW-0732">Signal</keyword>
<protein>
    <recommendedName>
        <fullName evidence="8">COBRA C-terminal domain-containing protein</fullName>
    </recommendedName>
</protein>
<evidence type="ECO:0000256" key="1">
    <source>
        <dbReference type="ARBA" id="ARBA00004236"/>
    </source>
</evidence>
<dbReference type="Proteomes" id="UP000822688">
    <property type="component" value="Chromosome 5"/>
</dbReference>
<dbReference type="Pfam" id="PF04833">
    <property type="entry name" value="COBRA"/>
    <property type="match status" value="1"/>
</dbReference>
<dbReference type="PANTHER" id="PTHR31052:SF3">
    <property type="entry name" value="COBRA-LIKE PROTEIN 7"/>
    <property type="match status" value="1"/>
</dbReference>
<keyword evidence="6" id="KW-0325">Glycoprotein</keyword>
<evidence type="ECO:0000256" key="4">
    <source>
        <dbReference type="ARBA" id="ARBA00022729"/>
    </source>
</evidence>
<reference evidence="9" key="1">
    <citation type="submission" date="2020-06" db="EMBL/GenBank/DDBJ databases">
        <title>WGS assembly of Ceratodon purpureus strain R40.</title>
        <authorList>
            <person name="Carey S.B."/>
            <person name="Jenkins J."/>
            <person name="Shu S."/>
            <person name="Lovell J.T."/>
            <person name="Sreedasyam A."/>
            <person name="Maumus F."/>
            <person name="Tiley G.P."/>
            <person name="Fernandez-Pozo N."/>
            <person name="Barry K."/>
            <person name="Chen C."/>
            <person name="Wang M."/>
            <person name="Lipzen A."/>
            <person name="Daum C."/>
            <person name="Saski C.A."/>
            <person name="Payton A.C."/>
            <person name="Mcbreen J.C."/>
            <person name="Conrad R.E."/>
            <person name="Kollar L.M."/>
            <person name="Olsson S."/>
            <person name="Huttunen S."/>
            <person name="Landis J.B."/>
            <person name="Wickett N.J."/>
            <person name="Johnson M.G."/>
            <person name="Rensing S.A."/>
            <person name="Grimwood J."/>
            <person name="Schmutz J."/>
            <person name="Mcdaniel S.F."/>
        </authorList>
    </citation>
    <scope>NUCLEOTIDE SEQUENCE</scope>
    <source>
        <strain evidence="9">R40</strain>
    </source>
</reference>
<accession>A0A8T0I2A5</accession>
<evidence type="ECO:0000256" key="5">
    <source>
        <dbReference type="ARBA" id="ARBA00023136"/>
    </source>
</evidence>
<name>A0A8T0I2A5_CERPU</name>
<evidence type="ECO:0000313" key="10">
    <source>
        <dbReference type="Proteomes" id="UP000822688"/>
    </source>
</evidence>
<keyword evidence="10" id="KW-1185">Reference proteome</keyword>
<evidence type="ECO:0000259" key="8">
    <source>
        <dbReference type="Pfam" id="PF25079"/>
    </source>
</evidence>
<feature type="chain" id="PRO_5035930632" description="COBRA C-terminal domain-containing protein" evidence="7">
    <location>
        <begin position="30"/>
        <end position="698"/>
    </location>
</feature>
<evidence type="ECO:0000256" key="2">
    <source>
        <dbReference type="ARBA" id="ARBA00005507"/>
    </source>
</evidence>
<organism evidence="9 10">
    <name type="scientific">Ceratodon purpureus</name>
    <name type="common">Fire moss</name>
    <name type="synonym">Dicranum purpureum</name>
    <dbReference type="NCBI Taxonomy" id="3225"/>
    <lineage>
        <taxon>Eukaryota</taxon>
        <taxon>Viridiplantae</taxon>
        <taxon>Streptophyta</taxon>
        <taxon>Embryophyta</taxon>
        <taxon>Bryophyta</taxon>
        <taxon>Bryophytina</taxon>
        <taxon>Bryopsida</taxon>
        <taxon>Dicranidae</taxon>
        <taxon>Pseudoditrichales</taxon>
        <taxon>Ditrichaceae</taxon>
        <taxon>Ceratodon</taxon>
    </lineage>
</organism>